<dbReference type="EMBL" id="BRXZ01003548">
    <property type="protein sequence ID" value="GMH56990.1"/>
    <property type="molecule type" value="Genomic_DNA"/>
</dbReference>
<name>A0A9W7DWS0_9STRA</name>
<dbReference type="GO" id="GO:0006887">
    <property type="term" value="P:exocytosis"/>
    <property type="evidence" value="ECO:0007669"/>
    <property type="project" value="UniProtKB-KW"/>
</dbReference>
<comment type="caution">
    <text evidence="8">The sequence shown here is derived from an EMBL/GenBank/DDBJ whole genome shotgun (WGS) entry which is preliminary data.</text>
</comment>
<keyword evidence="5" id="KW-0653">Protein transport</keyword>
<evidence type="ECO:0000256" key="6">
    <source>
        <dbReference type="SAM" id="MobiDB-lite"/>
    </source>
</evidence>
<dbReference type="GO" id="GO:0000145">
    <property type="term" value="C:exocyst"/>
    <property type="evidence" value="ECO:0007669"/>
    <property type="project" value="InterPro"/>
</dbReference>
<accession>A0A9W7DWS0</accession>
<dbReference type="InterPro" id="IPR016159">
    <property type="entry name" value="Cullin_repeat-like_dom_sf"/>
</dbReference>
<feature type="compositionally biased region" description="Basic and acidic residues" evidence="6">
    <location>
        <begin position="339"/>
        <end position="351"/>
    </location>
</feature>
<dbReference type="Gene3D" id="1.20.1280.170">
    <property type="entry name" value="Exocyst complex component Exo70"/>
    <property type="match status" value="1"/>
</dbReference>
<evidence type="ECO:0000256" key="2">
    <source>
        <dbReference type="ARBA" id="ARBA00022448"/>
    </source>
</evidence>
<dbReference type="InterPro" id="IPR046364">
    <property type="entry name" value="Exo70_C"/>
</dbReference>
<dbReference type="PANTHER" id="PTHR12542">
    <property type="entry name" value="EXOCYST COMPLEX PROTEIN EXO70"/>
    <property type="match status" value="1"/>
</dbReference>
<evidence type="ECO:0000256" key="4">
    <source>
        <dbReference type="PROSITE-ProRule" id="PRU00221"/>
    </source>
</evidence>
<dbReference type="GO" id="GO:0015031">
    <property type="term" value="P:protein transport"/>
    <property type="evidence" value="ECO:0007669"/>
    <property type="project" value="UniProtKB-KW"/>
</dbReference>
<dbReference type="SUPFAM" id="SSF50978">
    <property type="entry name" value="WD40 repeat-like"/>
    <property type="match status" value="1"/>
</dbReference>
<keyword evidence="9" id="KW-1185">Reference proteome</keyword>
<evidence type="ECO:0000256" key="5">
    <source>
        <dbReference type="RuleBase" id="RU365026"/>
    </source>
</evidence>
<feature type="domain" description="Exocyst complex subunit Exo70 C-terminal" evidence="7">
    <location>
        <begin position="494"/>
        <end position="813"/>
    </location>
</feature>
<feature type="repeat" description="WD" evidence="4">
    <location>
        <begin position="101"/>
        <end position="138"/>
    </location>
</feature>
<feature type="non-terminal residue" evidence="8">
    <location>
        <position position="1"/>
    </location>
</feature>
<dbReference type="OrthoDB" id="1922221at2759"/>
<dbReference type="Pfam" id="PF03081">
    <property type="entry name" value="Exo70_C"/>
    <property type="match status" value="1"/>
</dbReference>
<dbReference type="Gene3D" id="2.130.10.10">
    <property type="entry name" value="YVTN repeat-like/Quinoprotein amine dehydrogenase"/>
    <property type="match status" value="1"/>
</dbReference>
<dbReference type="SUPFAM" id="SSF74788">
    <property type="entry name" value="Cullin repeat-like"/>
    <property type="match status" value="1"/>
</dbReference>
<organism evidence="8 9">
    <name type="scientific">Triparma retinervis</name>
    <dbReference type="NCBI Taxonomy" id="2557542"/>
    <lineage>
        <taxon>Eukaryota</taxon>
        <taxon>Sar</taxon>
        <taxon>Stramenopiles</taxon>
        <taxon>Ochrophyta</taxon>
        <taxon>Bolidophyceae</taxon>
        <taxon>Parmales</taxon>
        <taxon>Triparmaceae</taxon>
        <taxon>Triparma</taxon>
    </lineage>
</organism>
<dbReference type="GO" id="GO:0005546">
    <property type="term" value="F:phosphatidylinositol-4,5-bisphosphate binding"/>
    <property type="evidence" value="ECO:0007669"/>
    <property type="project" value="InterPro"/>
</dbReference>
<dbReference type="PANTHER" id="PTHR12542:SF41">
    <property type="entry name" value="EXOCYST COMPLEX COMPONENT 7"/>
    <property type="match status" value="1"/>
</dbReference>
<dbReference type="InterPro" id="IPR015943">
    <property type="entry name" value="WD40/YVTN_repeat-like_dom_sf"/>
</dbReference>
<keyword evidence="3 5" id="KW-0268">Exocytosis</keyword>
<keyword evidence="2 5" id="KW-0813">Transport</keyword>
<dbReference type="InterPro" id="IPR004140">
    <property type="entry name" value="Exo70"/>
</dbReference>
<feature type="region of interest" description="Disordered" evidence="6">
    <location>
        <begin position="327"/>
        <end position="355"/>
    </location>
</feature>
<proteinExistence type="inferred from homology"/>
<dbReference type="SMART" id="SM00320">
    <property type="entry name" value="WD40"/>
    <property type="match status" value="1"/>
</dbReference>
<evidence type="ECO:0000313" key="8">
    <source>
        <dbReference type="EMBL" id="GMH56990.1"/>
    </source>
</evidence>
<dbReference type="AlphaFoldDB" id="A0A9W7DWS0"/>
<evidence type="ECO:0000256" key="3">
    <source>
        <dbReference type="ARBA" id="ARBA00022483"/>
    </source>
</evidence>
<gene>
    <name evidence="8" type="ORF">TrRE_jg4367</name>
</gene>
<comment type="function">
    <text evidence="5">Component of the exocyst complex.</text>
</comment>
<dbReference type="Proteomes" id="UP001165082">
    <property type="component" value="Unassembled WGS sequence"/>
</dbReference>
<evidence type="ECO:0000256" key="1">
    <source>
        <dbReference type="ARBA" id="ARBA00006756"/>
    </source>
</evidence>
<evidence type="ECO:0000259" key="7">
    <source>
        <dbReference type="Pfam" id="PF03081"/>
    </source>
</evidence>
<dbReference type="PROSITE" id="PS50082">
    <property type="entry name" value="WD_REPEATS_2"/>
    <property type="match status" value="1"/>
</dbReference>
<comment type="similarity">
    <text evidence="1 5">Belongs to the EXO70 family.</text>
</comment>
<dbReference type="InterPro" id="IPR036322">
    <property type="entry name" value="WD40_repeat_dom_sf"/>
</dbReference>
<reference evidence="8" key="1">
    <citation type="submission" date="2022-07" db="EMBL/GenBank/DDBJ databases">
        <title>Genome analysis of Parmales, a sister group of diatoms, reveals the evolutionary specialization of diatoms from phago-mixotrophs to photoautotrophs.</title>
        <authorList>
            <person name="Ban H."/>
            <person name="Sato S."/>
            <person name="Yoshikawa S."/>
            <person name="Kazumasa Y."/>
            <person name="Nakamura Y."/>
            <person name="Ichinomiya M."/>
            <person name="Saitoh K."/>
            <person name="Sato N."/>
            <person name="Blanc-Mathieu R."/>
            <person name="Endo H."/>
            <person name="Kuwata A."/>
            <person name="Ogata H."/>
        </authorList>
    </citation>
    <scope>NUCLEOTIDE SEQUENCE</scope>
</reference>
<protein>
    <recommendedName>
        <fullName evidence="5">Exocyst subunit Exo70 family protein</fullName>
    </recommendedName>
</protein>
<keyword evidence="4" id="KW-0853">WD repeat</keyword>
<sequence>ELSKSTTKLEQIDGIVTTCWHGKTQEKGIEVTVAGSTEIGASRVFIDSKPHPISSEIIESLHVLPFSSLLLLLTAAATPRDHHITVHSIDPSGELRKIGVLQGHMDWVRSFSSTSLSQTSKIVASSSADHRVRLWKFSLKPPTDRAAEKTLTVDSDGHLEGECHSETLRVIRIYNSLITSLLTLSSDRVGVTRMKAKKVREARASTSSRLSLSPGSFSVASMDDISIGRESFGRESFGRESFGRESFGGESVGSYVGRESFGASPAPTPVPTKLVARTPSRVLFVEGASNLDGSDEQGPTFDDGDLRVVVRLVEASSTVSYSGYGEDEGFSGGGLEGSGVRHGEGGEEGQHGLRGGNAYGHGYDLKFLTREMTGNVGLDAWVGRRRVGYWEAMGLDEVLREKDGKRQTNLMHGANPSQDAAEVMAYVAKALKGEWNLFLTVFGRLRKEIKGLEIQLKNGWSSLCEVFMLKLRVVIQDLESNIVTSSTSIRDASNGATSILDLLRIFHASYLPSLTSTIAGDFNLPSSSGSVALTQLKNIEALLNTTTSRVLSKIPELVNENDDKGYRRDAGVWSGTSDVCAAVRNLGVMGKEINILLKSRKGNKRFKWQSGDDGSDPGDDYAEHLAVLLVGKLERLGEGLKHWGGEDGESIKSLWMVNNAVYMESHALGGEGGEEEGGIGKVWFKEMIAGLVRKNKEAYVRSTFGRLREHLTEVDKTKFKYQAGGKLLTLECGRELKSRFGGFADAVEATHERHTHLSVPNVEVRAALVEEGVKIVKERYEWFWREYGDVQFSKKKQQEYMRISPVMLEAMIREFYSAAGEA</sequence>
<evidence type="ECO:0000313" key="9">
    <source>
        <dbReference type="Proteomes" id="UP001165082"/>
    </source>
</evidence>
<dbReference type="InterPro" id="IPR001680">
    <property type="entry name" value="WD40_rpt"/>
</dbReference>